<feature type="region of interest" description="Disordered" evidence="1">
    <location>
        <begin position="60"/>
        <end position="80"/>
    </location>
</feature>
<dbReference type="EMBL" id="JAROCB010000007">
    <property type="protein sequence ID" value="MDN4599445.1"/>
    <property type="molecule type" value="Genomic_DNA"/>
</dbReference>
<dbReference type="Proteomes" id="UP001174210">
    <property type="component" value="Unassembled WGS sequence"/>
</dbReference>
<name>A0ABT8J306_9MICO</name>
<evidence type="ECO:0000313" key="2">
    <source>
        <dbReference type="EMBL" id="MDN4599445.1"/>
    </source>
</evidence>
<evidence type="ECO:0000313" key="3">
    <source>
        <dbReference type="Proteomes" id="UP001174210"/>
    </source>
</evidence>
<reference evidence="2" key="1">
    <citation type="submission" date="2023-03" db="EMBL/GenBank/DDBJ databases">
        <title>MT1 and MT2 Draft Genomes of Novel Species.</title>
        <authorList>
            <person name="Venkateswaran K."/>
        </authorList>
    </citation>
    <scope>NUCLEOTIDE SEQUENCE</scope>
    <source>
        <strain evidence="2">F6_8S_P_1A</strain>
    </source>
</reference>
<accession>A0ABT8J306</accession>
<comment type="caution">
    <text evidence="2">The sequence shown here is derived from an EMBL/GenBank/DDBJ whole genome shotgun (WGS) entry which is preliminary data.</text>
</comment>
<protein>
    <submittedName>
        <fullName evidence="2">Uncharacterized protein</fullName>
    </submittedName>
</protein>
<organism evidence="2 3">
    <name type="scientific">Leifsonia virtsii</name>
    <dbReference type="NCBI Taxonomy" id="3035915"/>
    <lineage>
        <taxon>Bacteria</taxon>
        <taxon>Bacillati</taxon>
        <taxon>Actinomycetota</taxon>
        <taxon>Actinomycetes</taxon>
        <taxon>Micrococcales</taxon>
        <taxon>Microbacteriaceae</taxon>
        <taxon>Leifsonia</taxon>
    </lineage>
</organism>
<sequence>MPNSNYDVAYRGEVYVATYSDAQRLMRLQTEVLTGEAQPQEFTFREGGVEWEVAREVTVELGSGDEPQVTPQEVYRDDQA</sequence>
<dbReference type="RefSeq" id="WP_301220787.1">
    <property type="nucleotide sequence ID" value="NZ_JAROCB010000007.1"/>
</dbReference>
<keyword evidence="3" id="KW-1185">Reference proteome</keyword>
<gene>
    <name evidence="2" type="ORF">P5G59_20010</name>
</gene>
<proteinExistence type="predicted"/>
<evidence type="ECO:0000256" key="1">
    <source>
        <dbReference type="SAM" id="MobiDB-lite"/>
    </source>
</evidence>